<feature type="compositionally biased region" description="Pro residues" evidence="1">
    <location>
        <begin position="274"/>
        <end position="287"/>
    </location>
</feature>
<reference evidence="2" key="1">
    <citation type="journal article" date="2022" name="bioRxiv">
        <title>Genomics of Preaxostyla Flagellates Illuminates Evolutionary Transitions and the Path Towards Mitochondrial Loss.</title>
        <authorList>
            <person name="Novak L.V.F."/>
            <person name="Treitli S.C."/>
            <person name="Pyrih J."/>
            <person name="Halakuc P."/>
            <person name="Pipaliya S.V."/>
            <person name="Vacek V."/>
            <person name="Brzon O."/>
            <person name="Soukal P."/>
            <person name="Eme L."/>
            <person name="Dacks J.B."/>
            <person name="Karnkowska A."/>
            <person name="Elias M."/>
            <person name="Hampl V."/>
        </authorList>
    </citation>
    <scope>NUCLEOTIDE SEQUENCE</scope>
    <source>
        <strain evidence="2">RCP-MX</strain>
    </source>
</reference>
<evidence type="ECO:0000256" key="1">
    <source>
        <dbReference type="SAM" id="MobiDB-lite"/>
    </source>
</evidence>
<name>A0ABQ8UI22_9EUKA</name>
<gene>
    <name evidence="2" type="ORF">PAPYR_6311</name>
</gene>
<organism evidence="2 3">
    <name type="scientific">Paratrimastix pyriformis</name>
    <dbReference type="NCBI Taxonomy" id="342808"/>
    <lineage>
        <taxon>Eukaryota</taxon>
        <taxon>Metamonada</taxon>
        <taxon>Preaxostyla</taxon>
        <taxon>Paratrimastigidae</taxon>
        <taxon>Paratrimastix</taxon>
    </lineage>
</organism>
<feature type="compositionally biased region" description="Polar residues" evidence="1">
    <location>
        <begin position="258"/>
        <end position="269"/>
    </location>
</feature>
<evidence type="ECO:0000313" key="2">
    <source>
        <dbReference type="EMBL" id="KAJ4458047.1"/>
    </source>
</evidence>
<protein>
    <submittedName>
        <fullName evidence="2">Uncharacterized protein</fullName>
    </submittedName>
</protein>
<evidence type="ECO:0000313" key="3">
    <source>
        <dbReference type="Proteomes" id="UP001141327"/>
    </source>
</evidence>
<accession>A0ABQ8UI22</accession>
<comment type="caution">
    <text evidence="2">The sequence shown here is derived from an EMBL/GenBank/DDBJ whole genome shotgun (WGS) entry which is preliminary data.</text>
</comment>
<feature type="region of interest" description="Disordered" evidence="1">
    <location>
        <begin position="258"/>
        <end position="301"/>
    </location>
</feature>
<feature type="region of interest" description="Disordered" evidence="1">
    <location>
        <begin position="131"/>
        <end position="154"/>
    </location>
</feature>
<dbReference type="EMBL" id="JAPMOS010000035">
    <property type="protein sequence ID" value="KAJ4458047.1"/>
    <property type="molecule type" value="Genomic_DNA"/>
</dbReference>
<dbReference type="Proteomes" id="UP001141327">
    <property type="component" value="Unassembled WGS sequence"/>
</dbReference>
<sequence length="455" mass="48058">MKEKKSAVNRFVESGFVTEELFEELIVDLYAGRALLLQQGFSLLEAVFSIFRSGRDLALLCPGDISDLQQTLHTALYNATSFRKGKQRTRGVRAVAIEDSDSFSRVGRLISKMTAVRALFREIGAPYQRIPVPQSKRPSPFSPAMAQLRDQPPPPDKVFQGDLRQILMNAEEAGVIRLRRDSASLASHAPPPMPVWHSPPPLPSPGLPIIRSYVPLATSISAPANSESIGPQTISPPLAPMAPMAPTQADAVRLSLESADSTADESTPIVTMPPTAPPSSPSPPWVPSPGASSSDSDCEGGVATLDSVTSCGFTPTSMNDMTPGGGFNLGLGDFACDSTPGDLAPSGDFTPGDSDNNDFCGFTSTPSGDFTLSPGGFTPGDSDDDSTSWSLPDAPFAATLPRCISPPPLYPDDPLFTSPTDPFAFDTPGFPPPLGDDWLASTAGDLTVPARVLRA</sequence>
<keyword evidence="3" id="KW-1185">Reference proteome</keyword>
<proteinExistence type="predicted"/>
<feature type="region of interest" description="Disordered" evidence="1">
    <location>
        <begin position="342"/>
        <end position="362"/>
    </location>
</feature>